<evidence type="ECO:0000313" key="3">
    <source>
        <dbReference type="Proteomes" id="UP000326553"/>
    </source>
</evidence>
<sequence>MCVLFASCLKDVSRAMRVWLNPAWQLESAGSTVTFQGEKKKYVLDDSKGVVSRLMAALEDGCENEALKALTSRDSDCESLVRALRKRGLLIESPSGPAGDDSIHARQWGHLALHTPRPDEAQRRICDATVMVMGVGGTGSVILQHLIGAGVRRFVLVDTDNVQLNNLNRQFTFPRAAVGEPKLDASQSYIRDRVSDAEVSLVDRFVTSSADIEELLEAHTDVDVIAVCIDQPIGSISDAVSESAWGRDVPSIFGGVGMQRGFYGPLFAPGKSTVTPERLAFSARADDAGSTADSGDLRSTRYSFGPHNTIIGAWMAASIIHHIAGITELVDYDVRKIIDFETGRITAQTR</sequence>
<organism evidence="2 3">
    <name type="scientific">Streptomyces alboniger</name>
    <dbReference type="NCBI Taxonomy" id="132473"/>
    <lineage>
        <taxon>Bacteria</taxon>
        <taxon>Bacillati</taxon>
        <taxon>Actinomycetota</taxon>
        <taxon>Actinomycetes</taxon>
        <taxon>Kitasatosporales</taxon>
        <taxon>Streptomycetaceae</taxon>
        <taxon>Streptomyces</taxon>
        <taxon>Streptomyces aurantiacus group</taxon>
    </lineage>
</organism>
<protein>
    <recommendedName>
        <fullName evidence="1">THIF-type NAD/FAD binding fold domain-containing protein</fullName>
    </recommendedName>
</protein>
<dbReference type="PANTHER" id="PTHR43267:SF1">
    <property type="entry name" value="TRNA THREONYLCARBAMOYLADENOSINE DEHYDRATASE"/>
    <property type="match status" value="1"/>
</dbReference>
<evidence type="ECO:0000259" key="1">
    <source>
        <dbReference type="Pfam" id="PF00899"/>
    </source>
</evidence>
<dbReference type="KEGG" id="salw:CP975_17820"/>
<dbReference type="EMBL" id="CP023695">
    <property type="protein sequence ID" value="QEV19100.1"/>
    <property type="molecule type" value="Genomic_DNA"/>
</dbReference>
<dbReference type="GO" id="GO:0008641">
    <property type="term" value="F:ubiquitin-like modifier activating enzyme activity"/>
    <property type="evidence" value="ECO:0007669"/>
    <property type="project" value="InterPro"/>
</dbReference>
<dbReference type="GO" id="GO:0061504">
    <property type="term" value="P:cyclic threonylcarbamoyladenosine biosynthetic process"/>
    <property type="evidence" value="ECO:0007669"/>
    <property type="project" value="TreeGrafter"/>
</dbReference>
<reference evidence="2 3" key="1">
    <citation type="submission" date="2017-09" db="EMBL/GenBank/DDBJ databases">
        <authorList>
            <person name="Lee N."/>
            <person name="Cho B.-K."/>
        </authorList>
    </citation>
    <scope>NUCLEOTIDE SEQUENCE [LARGE SCALE GENOMIC DNA]</scope>
    <source>
        <strain evidence="2 3">ATCC 12461</strain>
    </source>
</reference>
<feature type="domain" description="THIF-type NAD/FAD binding fold" evidence="1">
    <location>
        <begin position="118"/>
        <end position="329"/>
    </location>
</feature>
<dbReference type="AlphaFoldDB" id="A0A5J6HL69"/>
<gene>
    <name evidence="2" type="ORF">CP975_17820</name>
</gene>
<dbReference type="InterPro" id="IPR035985">
    <property type="entry name" value="Ubiquitin-activating_enz"/>
</dbReference>
<dbReference type="PANTHER" id="PTHR43267">
    <property type="entry name" value="TRNA THREONYLCARBAMOYLADENOSINE DEHYDRATASE"/>
    <property type="match status" value="1"/>
</dbReference>
<dbReference type="GO" id="GO:0061503">
    <property type="term" value="F:tRNA threonylcarbamoyladenosine dehydratase"/>
    <property type="evidence" value="ECO:0007669"/>
    <property type="project" value="TreeGrafter"/>
</dbReference>
<accession>A0A5J6HL69</accession>
<name>A0A5J6HL69_STRAD</name>
<dbReference type="OrthoDB" id="9804286at2"/>
<dbReference type="InterPro" id="IPR000594">
    <property type="entry name" value="ThiF_NAD_FAD-bd"/>
</dbReference>
<dbReference type="Gene3D" id="3.40.50.720">
    <property type="entry name" value="NAD(P)-binding Rossmann-like Domain"/>
    <property type="match status" value="1"/>
</dbReference>
<dbReference type="SUPFAM" id="SSF69572">
    <property type="entry name" value="Activating enzymes of the ubiquitin-like proteins"/>
    <property type="match status" value="1"/>
</dbReference>
<evidence type="ECO:0000313" key="2">
    <source>
        <dbReference type="EMBL" id="QEV19100.1"/>
    </source>
</evidence>
<dbReference type="InterPro" id="IPR045886">
    <property type="entry name" value="ThiF/MoeB/HesA"/>
</dbReference>
<proteinExistence type="predicted"/>
<dbReference type="Proteomes" id="UP000326553">
    <property type="component" value="Chromosome"/>
</dbReference>
<keyword evidence="3" id="KW-1185">Reference proteome</keyword>
<dbReference type="Pfam" id="PF00899">
    <property type="entry name" value="ThiF"/>
    <property type="match status" value="1"/>
</dbReference>